<evidence type="ECO:0000313" key="2">
    <source>
        <dbReference type="WBParaSite" id="PS1159_v2.g7353.t1"/>
    </source>
</evidence>
<proteinExistence type="predicted"/>
<accession>A0AC35GQG0</accession>
<sequence>MSTKNDKFSLIKKNFTTSENYYYNLDLNQDKKCPILVPAQSFRKPYNDKYCVSDNYEEKGKLQPRNKSSKVSTFTTHNEDNNNFKKSWKNENTLITTNKSTISLHIAAHENSNEAAASGLFDDENIEGFKLGKLRSIKTSEHCFTDRLMNPFEFPRQQNENQRKEPEVMQFKTSQRTLGSQPPTTSEQIEINGEQMPPGAGAAGSNFFQLRKALLKIILLLHFPFPFSKT</sequence>
<dbReference type="WBParaSite" id="PS1159_v2.g7353.t1">
    <property type="protein sequence ID" value="PS1159_v2.g7353.t1"/>
    <property type="gene ID" value="PS1159_v2.g7353"/>
</dbReference>
<evidence type="ECO:0000313" key="1">
    <source>
        <dbReference type="Proteomes" id="UP000887580"/>
    </source>
</evidence>
<dbReference type="Proteomes" id="UP000887580">
    <property type="component" value="Unplaced"/>
</dbReference>
<protein>
    <submittedName>
        <fullName evidence="2">Uncharacterized protein</fullName>
    </submittedName>
</protein>
<organism evidence="1 2">
    <name type="scientific">Panagrolaimus sp. PS1159</name>
    <dbReference type="NCBI Taxonomy" id="55785"/>
    <lineage>
        <taxon>Eukaryota</taxon>
        <taxon>Metazoa</taxon>
        <taxon>Ecdysozoa</taxon>
        <taxon>Nematoda</taxon>
        <taxon>Chromadorea</taxon>
        <taxon>Rhabditida</taxon>
        <taxon>Tylenchina</taxon>
        <taxon>Panagrolaimomorpha</taxon>
        <taxon>Panagrolaimoidea</taxon>
        <taxon>Panagrolaimidae</taxon>
        <taxon>Panagrolaimus</taxon>
    </lineage>
</organism>
<name>A0AC35GQG0_9BILA</name>
<reference evidence="2" key="1">
    <citation type="submission" date="2022-11" db="UniProtKB">
        <authorList>
            <consortium name="WormBaseParasite"/>
        </authorList>
    </citation>
    <scope>IDENTIFICATION</scope>
</reference>